<sequence>LPENMWFKHKPDFIANESEPERYHWSGTDFGTTKFKVLDNKG</sequence>
<dbReference type="Proteomes" id="UP000789375">
    <property type="component" value="Unassembled WGS sequence"/>
</dbReference>
<accession>A0A9N9B1H2</accession>
<gene>
    <name evidence="1" type="ORF">FMOSSE_LOCUS6408</name>
</gene>
<feature type="non-terminal residue" evidence="1">
    <location>
        <position position="1"/>
    </location>
</feature>
<dbReference type="AlphaFoldDB" id="A0A9N9B1H2"/>
<reference evidence="1" key="1">
    <citation type="submission" date="2021-06" db="EMBL/GenBank/DDBJ databases">
        <authorList>
            <person name="Kallberg Y."/>
            <person name="Tangrot J."/>
            <person name="Rosling A."/>
        </authorList>
    </citation>
    <scope>NUCLEOTIDE SEQUENCE</scope>
    <source>
        <strain evidence="1">87-6 pot B 2015</strain>
    </source>
</reference>
<proteinExistence type="predicted"/>
<keyword evidence="2" id="KW-1185">Reference proteome</keyword>
<organism evidence="1 2">
    <name type="scientific">Funneliformis mosseae</name>
    <name type="common">Endomycorrhizal fungus</name>
    <name type="synonym">Glomus mosseae</name>
    <dbReference type="NCBI Taxonomy" id="27381"/>
    <lineage>
        <taxon>Eukaryota</taxon>
        <taxon>Fungi</taxon>
        <taxon>Fungi incertae sedis</taxon>
        <taxon>Mucoromycota</taxon>
        <taxon>Glomeromycotina</taxon>
        <taxon>Glomeromycetes</taxon>
        <taxon>Glomerales</taxon>
        <taxon>Glomeraceae</taxon>
        <taxon>Funneliformis</taxon>
    </lineage>
</organism>
<evidence type="ECO:0000313" key="1">
    <source>
        <dbReference type="EMBL" id="CAG8549802.1"/>
    </source>
</evidence>
<protein>
    <submittedName>
        <fullName evidence="1">4071_t:CDS:1</fullName>
    </submittedName>
</protein>
<comment type="caution">
    <text evidence="1">The sequence shown here is derived from an EMBL/GenBank/DDBJ whole genome shotgun (WGS) entry which is preliminary data.</text>
</comment>
<dbReference type="EMBL" id="CAJVPP010001338">
    <property type="protein sequence ID" value="CAG8549802.1"/>
    <property type="molecule type" value="Genomic_DNA"/>
</dbReference>
<evidence type="ECO:0000313" key="2">
    <source>
        <dbReference type="Proteomes" id="UP000789375"/>
    </source>
</evidence>
<name>A0A9N9B1H2_FUNMO</name>